<evidence type="ECO:0000313" key="2">
    <source>
        <dbReference type="EMBL" id="CAD7014815.1"/>
    </source>
</evidence>
<feature type="compositionally biased region" description="Basic and acidic residues" evidence="1">
    <location>
        <begin position="116"/>
        <end position="127"/>
    </location>
</feature>
<feature type="compositionally biased region" description="Polar residues" evidence="1">
    <location>
        <begin position="1"/>
        <end position="24"/>
    </location>
</feature>
<proteinExistence type="predicted"/>
<feature type="region of interest" description="Disordered" evidence="1">
    <location>
        <begin position="1"/>
        <end position="25"/>
    </location>
</feature>
<evidence type="ECO:0000313" key="3">
    <source>
        <dbReference type="Proteomes" id="UP000606786"/>
    </source>
</evidence>
<evidence type="ECO:0000256" key="1">
    <source>
        <dbReference type="SAM" id="MobiDB-lite"/>
    </source>
</evidence>
<protein>
    <submittedName>
        <fullName evidence="2">(Mediterranean fruit fly) hypothetical protein</fullName>
    </submittedName>
</protein>
<feature type="compositionally biased region" description="Low complexity" evidence="1">
    <location>
        <begin position="41"/>
        <end position="50"/>
    </location>
</feature>
<organism evidence="2 3">
    <name type="scientific">Ceratitis capitata</name>
    <name type="common">Mediterranean fruit fly</name>
    <name type="synonym">Tephritis capitata</name>
    <dbReference type="NCBI Taxonomy" id="7213"/>
    <lineage>
        <taxon>Eukaryota</taxon>
        <taxon>Metazoa</taxon>
        <taxon>Ecdysozoa</taxon>
        <taxon>Arthropoda</taxon>
        <taxon>Hexapoda</taxon>
        <taxon>Insecta</taxon>
        <taxon>Pterygota</taxon>
        <taxon>Neoptera</taxon>
        <taxon>Endopterygota</taxon>
        <taxon>Diptera</taxon>
        <taxon>Brachycera</taxon>
        <taxon>Muscomorpha</taxon>
        <taxon>Tephritoidea</taxon>
        <taxon>Tephritidae</taxon>
        <taxon>Ceratitis</taxon>
        <taxon>Ceratitis</taxon>
    </lineage>
</organism>
<accession>A0A811VG18</accession>
<reference evidence="2" key="1">
    <citation type="submission" date="2020-11" db="EMBL/GenBank/DDBJ databases">
        <authorList>
            <person name="Whitehead M."/>
        </authorList>
    </citation>
    <scope>NUCLEOTIDE SEQUENCE</scope>
    <source>
        <strain evidence="2">EGII</strain>
    </source>
</reference>
<dbReference type="EMBL" id="CAJHJT010000056">
    <property type="protein sequence ID" value="CAD7014815.1"/>
    <property type="molecule type" value="Genomic_DNA"/>
</dbReference>
<gene>
    <name evidence="2" type="ORF">CCAP1982_LOCUS22782</name>
</gene>
<sequence>MRMATKTPSIASSNDVASMQSSKKAAQILKTMNICNRKCNNHNSSSHENSQLAHANSKASSVSGSVPPNSSVQGTLSGEWDKHSSASSMDNRDSRSSSSEMKHGRRQHSSSSSSKISDKADAARNKT</sequence>
<feature type="compositionally biased region" description="Low complexity" evidence="1">
    <location>
        <begin position="60"/>
        <end position="72"/>
    </location>
</feature>
<feature type="compositionally biased region" description="Basic and acidic residues" evidence="1">
    <location>
        <begin position="79"/>
        <end position="95"/>
    </location>
</feature>
<feature type="region of interest" description="Disordered" evidence="1">
    <location>
        <begin position="37"/>
        <end position="127"/>
    </location>
</feature>
<dbReference type="AlphaFoldDB" id="A0A811VG18"/>
<dbReference type="Proteomes" id="UP000606786">
    <property type="component" value="Unassembled WGS sequence"/>
</dbReference>
<keyword evidence="3" id="KW-1185">Reference proteome</keyword>
<name>A0A811VG18_CERCA</name>
<comment type="caution">
    <text evidence="2">The sequence shown here is derived from an EMBL/GenBank/DDBJ whole genome shotgun (WGS) entry which is preliminary data.</text>
</comment>